<accession>A0A1F7YMB5</accession>
<reference evidence="1 2" key="1">
    <citation type="journal article" date="2016" name="Nat. Commun.">
        <title>Thousands of microbial genomes shed light on interconnected biogeochemical processes in an aquifer system.</title>
        <authorList>
            <person name="Anantharaman K."/>
            <person name="Brown C.T."/>
            <person name="Hug L.A."/>
            <person name="Sharon I."/>
            <person name="Castelle C.J."/>
            <person name="Probst A.J."/>
            <person name="Thomas B.C."/>
            <person name="Singh A."/>
            <person name="Wilkins M.J."/>
            <person name="Karaoz U."/>
            <person name="Brodie E.L."/>
            <person name="Williams K.H."/>
            <person name="Hubbard S.S."/>
            <person name="Banfield J.F."/>
        </authorList>
    </citation>
    <scope>NUCLEOTIDE SEQUENCE [LARGE SCALE GENOMIC DNA]</scope>
</reference>
<comment type="caution">
    <text evidence="1">The sequence shown here is derived from an EMBL/GenBank/DDBJ whole genome shotgun (WGS) entry which is preliminary data.</text>
</comment>
<organism evidence="1 2">
    <name type="scientific">Candidatus Woesebacteria bacterium RIFCSPHIGHO2_01_FULL_41_10</name>
    <dbReference type="NCBI Taxonomy" id="1802500"/>
    <lineage>
        <taxon>Bacteria</taxon>
        <taxon>Candidatus Woeseibacteriota</taxon>
    </lineage>
</organism>
<proteinExistence type="predicted"/>
<evidence type="ECO:0008006" key="3">
    <source>
        <dbReference type="Google" id="ProtNLM"/>
    </source>
</evidence>
<name>A0A1F7YMB5_9BACT</name>
<dbReference type="Proteomes" id="UP000177263">
    <property type="component" value="Unassembled WGS sequence"/>
</dbReference>
<protein>
    <recommendedName>
        <fullName evidence="3">Transcriptional regulator</fullName>
    </recommendedName>
</protein>
<dbReference type="InterPro" id="IPR003735">
    <property type="entry name" value="Metal_Tscrpt_repr"/>
</dbReference>
<dbReference type="Pfam" id="PF02583">
    <property type="entry name" value="Trns_repr_metal"/>
    <property type="match status" value="1"/>
</dbReference>
<dbReference type="CDD" id="cd10151">
    <property type="entry name" value="TthCsoR-like_DUF156"/>
    <property type="match status" value="1"/>
</dbReference>
<evidence type="ECO:0000313" key="2">
    <source>
        <dbReference type="Proteomes" id="UP000177263"/>
    </source>
</evidence>
<dbReference type="STRING" id="1802500.A2801_02620"/>
<sequence length="90" mass="10290">MAYRPKDQKERVVHRLKIAQGHLKKVQQMVEEDAYCIDVIHQSQAVQKALKTIDSVILENHLKECVTEAISEGRTDEAVSEVMNVFKKAN</sequence>
<dbReference type="GO" id="GO:0045892">
    <property type="term" value="P:negative regulation of DNA-templated transcription"/>
    <property type="evidence" value="ECO:0007669"/>
    <property type="project" value="UniProtKB-ARBA"/>
</dbReference>
<dbReference type="Gene3D" id="1.20.58.1000">
    <property type="entry name" value="Metal-sensitive repressor, helix protomer"/>
    <property type="match status" value="1"/>
</dbReference>
<dbReference type="GO" id="GO:0003677">
    <property type="term" value="F:DNA binding"/>
    <property type="evidence" value="ECO:0007669"/>
    <property type="project" value="InterPro"/>
</dbReference>
<dbReference type="AlphaFoldDB" id="A0A1F7YMB5"/>
<dbReference type="GO" id="GO:0046872">
    <property type="term" value="F:metal ion binding"/>
    <property type="evidence" value="ECO:0007669"/>
    <property type="project" value="InterPro"/>
</dbReference>
<dbReference type="PANTHER" id="PTHR33677:SF3">
    <property type="entry name" value="COPPER-SENSING TRANSCRIPTIONAL REPRESSOR RICR"/>
    <property type="match status" value="1"/>
</dbReference>
<dbReference type="PANTHER" id="PTHR33677">
    <property type="entry name" value="TRANSCRIPTIONAL REPRESSOR FRMR-RELATED"/>
    <property type="match status" value="1"/>
</dbReference>
<evidence type="ECO:0000313" key="1">
    <source>
        <dbReference type="EMBL" id="OGM28413.1"/>
    </source>
</evidence>
<dbReference type="InterPro" id="IPR038390">
    <property type="entry name" value="Metal_Tscrpt_repr_sf"/>
</dbReference>
<dbReference type="EMBL" id="MGGM01000031">
    <property type="protein sequence ID" value="OGM28413.1"/>
    <property type="molecule type" value="Genomic_DNA"/>
</dbReference>
<gene>
    <name evidence="1" type="ORF">A2801_02620</name>
</gene>